<name>A0A4U0WM42_9PEZI</name>
<dbReference type="Proteomes" id="UP000308768">
    <property type="component" value="Unassembled WGS sequence"/>
</dbReference>
<evidence type="ECO:0000259" key="4">
    <source>
        <dbReference type="Pfam" id="PF11954"/>
    </source>
</evidence>
<evidence type="ECO:0000259" key="3">
    <source>
        <dbReference type="Pfam" id="PF00144"/>
    </source>
</evidence>
<feature type="domain" description="Beta-lactamase-related" evidence="3">
    <location>
        <begin position="47"/>
        <end position="372"/>
    </location>
</feature>
<comment type="caution">
    <text evidence="5">The sequence shown here is derived from an EMBL/GenBank/DDBJ whole genome shotgun (WGS) entry which is preliminary data.</text>
</comment>
<evidence type="ECO:0000313" key="5">
    <source>
        <dbReference type="EMBL" id="TKA64262.1"/>
    </source>
</evidence>
<accession>A0A4U0WM42</accession>
<dbReference type="OrthoDB" id="552049at2759"/>
<reference evidence="5 6" key="1">
    <citation type="submission" date="2017-03" db="EMBL/GenBank/DDBJ databases">
        <title>Genomes of endolithic fungi from Antarctica.</title>
        <authorList>
            <person name="Coleine C."/>
            <person name="Masonjones S."/>
            <person name="Stajich J.E."/>
        </authorList>
    </citation>
    <scope>NUCLEOTIDE SEQUENCE [LARGE SCALE GENOMIC DNA]</scope>
    <source>
        <strain evidence="5 6">CCFEE 5187</strain>
    </source>
</reference>
<dbReference type="EMBL" id="NAJN01001291">
    <property type="protein sequence ID" value="TKA64262.1"/>
    <property type="molecule type" value="Genomic_DNA"/>
</dbReference>
<feature type="domain" description="Peptidase S12 Pab87-related C-terminal" evidence="4">
    <location>
        <begin position="429"/>
        <end position="543"/>
    </location>
</feature>
<dbReference type="SUPFAM" id="SSF56601">
    <property type="entry name" value="beta-lactamase/transpeptidase-like"/>
    <property type="match status" value="1"/>
</dbReference>
<dbReference type="PANTHER" id="PTHR46825:SF9">
    <property type="entry name" value="BETA-LACTAMASE-RELATED DOMAIN-CONTAINING PROTEIN"/>
    <property type="match status" value="1"/>
</dbReference>
<dbReference type="InterPro" id="IPR012338">
    <property type="entry name" value="Beta-lactam/transpept-like"/>
</dbReference>
<sequence length="550" mass="62363">MAASMLCKCWLMSLLCVLSISPSCAFAWKQRQQPIKDRSDVWLTPEFDTFARQLLDEYKIPGLSIAIVDADETYSKGYGIATFPDEEVTPETLFCTASTTKAFTAAAVSFLVDDVKNFSSVQWTTPINTLIRDDFVLLDEYWTNHLTLEDAMSHRTGMPGWDSTWMVDSERTVRHRTRSLRYLPLSKPPRTTFQYCNIMFVVISHAIETVTGQWLGEFLRIHIYEPLNMTSTFLSLSDARNASNTVAHGYYWSSRMQDYEQVSYIDRRDFSGAGGTISNVLDYAKWLRMFLYQASPLSASAHSELLKPRTFLFEGVNPIFRQPAYTLGWNVMVYRGVNFYTHDGGLPGFGTKVLMIPEKKWAFAIMGNTGETSNMVASVLGFRLIDQLLGVPEQERYDWNASNQEALLASQKPFNKTAILHSLYPHLPSPAIPASLPLSSYAHSYHHPAYGTITFSTNCTDHFESDFDMAKALGKSNCTLVSTPASNVTVFLEHMSGDHFIAWEEGLYNRGALKVEFDVDVKGVARRLGLDLEPRMEGEMWWFLRVDERS</sequence>
<dbReference type="PANTHER" id="PTHR46825">
    <property type="entry name" value="D-ALANYL-D-ALANINE-CARBOXYPEPTIDASE/ENDOPEPTIDASE AMPH"/>
    <property type="match status" value="1"/>
</dbReference>
<organism evidence="5 6">
    <name type="scientific">Cryomyces minteri</name>
    <dbReference type="NCBI Taxonomy" id="331657"/>
    <lineage>
        <taxon>Eukaryota</taxon>
        <taxon>Fungi</taxon>
        <taxon>Dikarya</taxon>
        <taxon>Ascomycota</taxon>
        <taxon>Pezizomycotina</taxon>
        <taxon>Dothideomycetes</taxon>
        <taxon>Dothideomycetes incertae sedis</taxon>
        <taxon>Cryomyces</taxon>
    </lineage>
</organism>
<gene>
    <name evidence="5" type="ORF">B0A49_09581</name>
</gene>
<comment type="similarity">
    <text evidence="1">Belongs to the peptidase S12 family.</text>
</comment>
<feature type="signal peptide" evidence="2">
    <location>
        <begin position="1"/>
        <end position="27"/>
    </location>
</feature>
<evidence type="ECO:0008006" key="7">
    <source>
        <dbReference type="Google" id="ProtNLM"/>
    </source>
</evidence>
<dbReference type="Pfam" id="PF11954">
    <property type="entry name" value="DUF3471"/>
    <property type="match status" value="1"/>
</dbReference>
<protein>
    <recommendedName>
        <fullName evidence="7">Beta-lactamase-related domain-containing protein</fullName>
    </recommendedName>
</protein>
<feature type="chain" id="PRO_5020243949" description="Beta-lactamase-related domain-containing protein" evidence="2">
    <location>
        <begin position="28"/>
        <end position="550"/>
    </location>
</feature>
<keyword evidence="6" id="KW-1185">Reference proteome</keyword>
<dbReference type="Pfam" id="PF00144">
    <property type="entry name" value="Beta-lactamase"/>
    <property type="match status" value="1"/>
</dbReference>
<dbReference type="InterPro" id="IPR001466">
    <property type="entry name" value="Beta-lactam-related"/>
</dbReference>
<dbReference type="InterPro" id="IPR050491">
    <property type="entry name" value="AmpC-like"/>
</dbReference>
<dbReference type="STRING" id="331657.A0A4U0WM42"/>
<evidence type="ECO:0000256" key="1">
    <source>
        <dbReference type="ARBA" id="ARBA00038215"/>
    </source>
</evidence>
<proteinExistence type="inferred from homology"/>
<keyword evidence="2" id="KW-0732">Signal</keyword>
<dbReference type="InterPro" id="IPR021860">
    <property type="entry name" value="Peptidase_S12_Pab87-rel_C"/>
</dbReference>
<evidence type="ECO:0000256" key="2">
    <source>
        <dbReference type="SAM" id="SignalP"/>
    </source>
</evidence>
<evidence type="ECO:0000313" key="6">
    <source>
        <dbReference type="Proteomes" id="UP000308768"/>
    </source>
</evidence>
<dbReference type="Gene3D" id="3.40.710.10">
    <property type="entry name" value="DD-peptidase/beta-lactamase superfamily"/>
    <property type="match status" value="1"/>
</dbReference>
<dbReference type="AlphaFoldDB" id="A0A4U0WM42"/>